<evidence type="ECO:0000313" key="4">
    <source>
        <dbReference type="EMBL" id="KAK9522995.1"/>
    </source>
</evidence>
<accession>A0AAW1ELD0</accession>
<feature type="coiled-coil region" evidence="1">
    <location>
        <begin position="229"/>
        <end position="256"/>
    </location>
</feature>
<gene>
    <name evidence="3" type="ORF">VZT92_019422</name>
    <name evidence="4" type="ORF">VZT92_019426</name>
</gene>
<organism evidence="3 5">
    <name type="scientific">Zoarces viviparus</name>
    <name type="common">Viviparous eelpout</name>
    <name type="synonym">Blennius viviparus</name>
    <dbReference type="NCBI Taxonomy" id="48416"/>
    <lineage>
        <taxon>Eukaryota</taxon>
        <taxon>Metazoa</taxon>
        <taxon>Chordata</taxon>
        <taxon>Craniata</taxon>
        <taxon>Vertebrata</taxon>
        <taxon>Euteleostomi</taxon>
        <taxon>Actinopterygii</taxon>
        <taxon>Neopterygii</taxon>
        <taxon>Teleostei</taxon>
        <taxon>Neoteleostei</taxon>
        <taxon>Acanthomorphata</taxon>
        <taxon>Eupercaria</taxon>
        <taxon>Perciformes</taxon>
        <taxon>Cottioidei</taxon>
        <taxon>Zoarcales</taxon>
        <taxon>Zoarcidae</taxon>
        <taxon>Zoarcinae</taxon>
        <taxon>Zoarces</taxon>
    </lineage>
</organism>
<dbReference type="EMBL" id="JBCEZU010000221">
    <property type="protein sequence ID" value="KAK9522991.1"/>
    <property type="molecule type" value="Genomic_DNA"/>
</dbReference>
<evidence type="ECO:0000313" key="3">
    <source>
        <dbReference type="EMBL" id="KAK9522991.1"/>
    </source>
</evidence>
<feature type="region of interest" description="Disordered" evidence="2">
    <location>
        <begin position="1"/>
        <end position="21"/>
    </location>
</feature>
<reference evidence="3 5" key="1">
    <citation type="journal article" date="2024" name="Genome Biol. Evol.">
        <title>Chromosome-level genome assembly of the viviparous eelpout Zoarces viviparus.</title>
        <authorList>
            <person name="Fuhrmann N."/>
            <person name="Brasseur M.V."/>
            <person name="Bakowski C.E."/>
            <person name="Podsiadlowski L."/>
            <person name="Prost S."/>
            <person name="Krehenwinkel H."/>
            <person name="Mayer C."/>
        </authorList>
    </citation>
    <scope>NUCLEOTIDE SEQUENCE [LARGE SCALE GENOMIC DNA]</scope>
    <source>
        <strain evidence="3">NO-MEL_2022_Ind0_liver</strain>
    </source>
</reference>
<feature type="region of interest" description="Disordered" evidence="2">
    <location>
        <begin position="291"/>
        <end position="310"/>
    </location>
</feature>
<sequence>MEEQIQRESEIPELRKTNESLSEELKMTKCQLLQLEKTWQERYEALEKKSTTDLTQQESTTNSRIAACQSHDKALEGKFQIEVAKVAKATQQPCQMQRSGGHETTKDLSLNQHGLDTLQTEHQRKVNQMEEQIQQRDSEILDLSKAKESLSEKLNMTKCYLSIKEGEPLLHEKTWQEKYEALEKKSTTDLTQQESTTNSRIASWQSLHSALSRKFKTELAKTQQVRGYLRRVQEKLKSNETELRKVKEENKVMAERHNKEKVLLEDICLRLKKKSRWFFCESADRETELRRMKTRMEKSQKRARERQGQRQTGFPVLIEAISKFVQFISGRVPPHSV</sequence>
<comment type="caution">
    <text evidence="3">The sequence shown here is derived from an EMBL/GenBank/DDBJ whole genome shotgun (WGS) entry which is preliminary data.</text>
</comment>
<evidence type="ECO:0000256" key="2">
    <source>
        <dbReference type="SAM" id="MobiDB-lite"/>
    </source>
</evidence>
<keyword evidence="1" id="KW-0175">Coiled coil</keyword>
<feature type="compositionally biased region" description="Basic and acidic residues" evidence="2">
    <location>
        <begin position="291"/>
        <end position="308"/>
    </location>
</feature>
<protein>
    <submittedName>
        <fullName evidence="3">Uncharacterized protein</fullName>
    </submittedName>
</protein>
<keyword evidence="5" id="KW-1185">Reference proteome</keyword>
<proteinExistence type="predicted"/>
<feature type="coiled-coil region" evidence="1">
    <location>
        <begin position="115"/>
        <end position="146"/>
    </location>
</feature>
<evidence type="ECO:0000313" key="5">
    <source>
        <dbReference type="Proteomes" id="UP001488805"/>
    </source>
</evidence>
<name>A0AAW1ELD0_ZOAVI</name>
<dbReference type="AlphaFoldDB" id="A0AAW1ELD0"/>
<dbReference type="Proteomes" id="UP001488805">
    <property type="component" value="Unassembled WGS sequence"/>
</dbReference>
<dbReference type="EMBL" id="JBCEZU010000221">
    <property type="protein sequence ID" value="KAK9522995.1"/>
    <property type="molecule type" value="Genomic_DNA"/>
</dbReference>
<evidence type="ECO:0000256" key="1">
    <source>
        <dbReference type="SAM" id="Coils"/>
    </source>
</evidence>